<dbReference type="InterPro" id="IPR005771">
    <property type="entry name" value="GalU_uridylyltTrfase_bac/arc"/>
</dbReference>
<feature type="domain" description="Nucleotidyl transferase" evidence="6">
    <location>
        <begin position="6"/>
        <end position="257"/>
    </location>
</feature>
<dbReference type="EMBL" id="CP009761">
    <property type="protein sequence ID" value="AIZ37188.1"/>
    <property type="molecule type" value="Genomic_DNA"/>
</dbReference>
<reference evidence="8" key="2">
    <citation type="submission" date="2020-04" db="EMBL/GenBank/DDBJ databases">
        <title>Deep metagenomics examines the oral microbiome during advanced dental caries in children, revealing novel taxa and co-occurrences with host molecules.</title>
        <authorList>
            <person name="Baker J.L."/>
            <person name="Morton J.T."/>
            <person name="Dinis M."/>
            <person name="Alvarez R."/>
            <person name="Tran N.C."/>
            <person name="Knight R."/>
            <person name="Edlund A."/>
        </authorList>
    </citation>
    <scope>NUCLEOTIDE SEQUENCE</scope>
    <source>
        <strain evidence="8">JCVI_23_bin.11</strain>
    </source>
</reference>
<name>A0A0B4S2Z7_9FIRM</name>
<dbReference type="RefSeq" id="WP_004832561.1">
    <property type="nucleotide sequence ID" value="NZ_BHYQ01000004.1"/>
</dbReference>
<dbReference type="KEGG" id="pmic:NW74_07560"/>
<dbReference type="Proteomes" id="UP000031386">
    <property type="component" value="Chromosome"/>
</dbReference>
<evidence type="ECO:0000313" key="9">
    <source>
        <dbReference type="Proteomes" id="UP000031386"/>
    </source>
</evidence>
<evidence type="ECO:0000313" key="8">
    <source>
        <dbReference type="EMBL" id="MBF1307189.1"/>
    </source>
</evidence>
<dbReference type="SUPFAM" id="SSF53448">
    <property type="entry name" value="Nucleotide-diphospho-sugar transferases"/>
    <property type="match status" value="1"/>
</dbReference>
<dbReference type="AlphaFoldDB" id="A0A0B4S2Z7"/>
<dbReference type="Gene3D" id="3.90.550.10">
    <property type="entry name" value="Spore Coat Polysaccharide Biosynthesis Protein SpsA, Chain A"/>
    <property type="match status" value="1"/>
</dbReference>
<dbReference type="Pfam" id="PF00483">
    <property type="entry name" value="NTP_transferase"/>
    <property type="match status" value="1"/>
</dbReference>
<dbReference type="GO" id="GO:0006011">
    <property type="term" value="P:UDP-alpha-D-glucose metabolic process"/>
    <property type="evidence" value="ECO:0007669"/>
    <property type="project" value="InterPro"/>
</dbReference>
<keyword evidence="4 7" id="KW-0548">Nucleotidyltransferase</keyword>
<dbReference type="EMBL" id="JABZRE010000018">
    <property type="protein sequence ID" value="MBF1307189.1"/>
    <property type="molecule type" value="Genomic_DNA"/>
</dbReference>
<proteinExistence type="inferred from homology"/>
<reference evidence="7 9" key="1">
    <citation type="submission" date="2014-10" db="EMBL/GenBank/DDBJ databases">
        <title>Complete genome sequence of Parvimonas micra KCOM 1535 (= ChDC B708).</title>
        <authorList>
            <person name="Kook J.-K."/>
            <person name="Park S.-N."/>
            <person name="Lim Y.K."/>
            <person name="Roh H."/>
        </authorList>
    </citation>
    <scope>NUCLEOTIDE SEQUENCE [LARGE SCALE GENOMIC DNA]</scope>
    <source>
        <strain evidence="7">KCOM 1535</strain>
        <strain evidence="9">KCOM 1535 / ChDC B708</strain>
    </source>
</reference>
<accession>A0A0B4S2Z7</accession>
<comment type="similarity">
    <text evidence="1">Belongs to the UDPGP type 2 family.</text>
</comment>
<dbReference type="Proteomes" id="UP000758611">
    <property type="component" value="Unassembled WGS sequence"/>
</dbReference>
<dbReference type="PANTHER" id="PTHR43197">
    <property type="entry name" value="UTP--GLUCOSE-1-PHOSPHATE URIDYLYLTRANSFERASE"/>
    <property type="match status" value="1"/>
</dbReference>
<comment type="catalytic activity">
    <reaction evidence="5">
        <text>alpha-D-glucose 1-phosphate + UTP + H(+) = UDP-alpha-D-glucose + diphosphate</text>
        <dbReference type="Rhea" id="RHEA:19889"/>
        <dbReference type="ChEBI" id="CHEBI:15378"/>
        <dbReference type="ChEBI" id="CHEBI:33019"/>
        <dbReference type="ChEBI" id="CHEBI:46398"/>
        <dbReference type="ChEBI" id="CHEBI:58601"/>
        <dbReference type="ChEBI" id="CHEBI:58885"/>
        <dbReference type="EC" id="2.7.7.9"/>
    </reaction>
</comment>
<evidence type="ECO:0000313" key="7">
    <source>
        <dbReference type="EMBL" id="AIZ37188.1"/>
    </source>
</evidence>
<dbReference type="CDD" id="cd02541">
    <property type="entry name" value="UGPase_prokaryotic"/>
    <property type="match status" value="1"/>
</dbReference>
<evidence type="ECO:0000256" key="2">
    <source>
        <dbReference type="ARBA" id="ARBA00012415"/>
    </source>
</evidence>
<gene>
    <name evidence="8" type="ORF">HXM94_05385</name>
    <name evidence="7" type="ORF">NW74_07560</name>
</gene>
<organism evidence="7 9">
    <name type="scientific">Parvimonas micra</name>
    <dbReference type="NCBI Taxonomy" id="33033"/>
    <lineage>
        <taxon>Bacteria</taxon>
        <taxon>Bacillati</taxon>
        <taxon>Bacillota</taxon>
        <taxon>Tissierellia</taxon>
        <taxon>Tissierellales</taxon>
        <taxon>Peptoniphilaceae</taxon>
        <taxon>Parvimonas</taxon>
    </lineage>
</organism>
<dbReference type="InterPro" id="IPR029044">
    <property type="entry name" value="Nucleotide-diphossugar_trans"/>
</dbReference>
<dbReference type="OrthoDB" id="9803871at2"/>
<evidence type="ECO:0000256" key="3">
    <source>
        <dbReference type="ARBA" id="ARBA00022679"/>
    </source>
</evidence>
<dbReference type="GO" id="GO:0003983">
    <property type="term" value="F:UTP:glucose-1-phosphate uridylyltransferase activity"/>
    <property type="evidence" value="ECO:0007669"/>
    <property type="project" value="UniProtKB-EC"/>
</dbReference>
<dbReference type="GeneID" id="93384933"/>
<sequence>MKIKKVVIPTAGLATRMFPATKGVPKAMLPIFDKPTLQYVIEEVVEAGIDEVILIVNEDYFTIDKHFNSEIDLRVKNSNNVLKKDIETLEKILKCKISFIIQKEQKGLGHAILCAKEAVNGEDFCVVLGDVIIDCKDSSCTKELVDIYNRYGKTVVGVEIVPDEKRHNYGILEGKEIEKNIFDSTRLIEKPNIDETNSNLAMVGRYIVKNEIFEILENQKAGKNGEIQFTDSLNELTLKGDLLGYKFDGKTYDVGNKLGVLIASIEYGLKDESNQNAIKEYLKKLVSSEFKMGE</sequence>
<evidence type="ECO:0000256" key="5">
    <source>
        <dbReference type="ARBA" id="ARBA00048128"/>
    </source>
</evidence>
<dbReference type="PANTHER" id="PTHR43197:SF1">
    <property type="entry name" value="UTP--GLUCOSE-1-PHOSPHATE URIDYLYLTRANSFERASE"/>
    <property type="match status" value="1"/>
</dbReference>
<dbReference type="EC" id="2.7.7.9" evidence="2"/>
<evidence type="ECO:0000256" key="4">
    <source>
        <dbReference type="ARBA" id="ARBA00022695"/>
    </source>
</evidence>
<evidence type="ECO:0000259" key="6">
    <source>
        <dbReference type="Pfam" id="PF00483"/>
    </source>
</evidence>
<evidence type="ECO:0000256" key="1">
    <source>
        <dbReference type="ARBA" id="ARBA00006890"/>
    </source>
</evidence>
<dbReference type="InterPro" id="IPR005835">
    <property type="entry name" value="NTP_transferase_dom"/>
</dbReference>
<keyword evidence="9" id="KW-1185">Reference proteome</keyword>
<protein>
    <recommendedName>
        <fullName evidence="2">UTP--glucose-1-phosphate uridylyltransferase</fullName>
        <ecNumber evidence="2">2.7.7.9</ecNumber>
    </recommendedName>
</protein>
<keyword evidence="3 7" id="KW-0808">Transferase</keyword>
<dbReference type="STRING" id="33033.NW74_07560"/>